<evidence type="ECO:0000313" key="8">
    <source>
        <dbReference type="EMBL" id="PIA40610.1"/>
    </source>
</evidence>
<evidence type="ECO:0000256" key="1">
    <source>
        <dbReference type="ARBA" id="ARBA00022448"/>
    </source>
</evidence>
<keyword evidence="3" id="KW-0249">Electron transport</keyword>
<evidence type="ECO:0000256" key="3">
    <source>
        <dbReference type="ARBA" id="ARBA00022982"/>
    </source>
</evidence>
<keyword evidence="6" id="KW-0472">Membrane</keyword>
<evidence type="ECO:0000313" key="9">
    <source>
        <dbReference type="Proteomes" id="UP000230069"/>
    </source>
</evidence>
<dbReference type="AlphaFoldDB" id="A0A2G5DAQ2"/>
<dbReference type="STRING" id="218851.A0A2G5DAQ2"/>
<dbReference type="CDD" id="cd00730">
    <property type="entry name" value="rubredoxin"/>
    <property type="match status" value="1"/>
</dbReference>
<keyword evidence="9" id="KW-1185">Reference proteome</keyword>
<keyword evidence="6" id="KW-0812">Transmembrane</keyword>
<protein>
    <recommendedName>
        <fullName evidence="7">Rubredoxin-like domain-containing protein</fullName>
    </recommendedName>
</protein>
<dbReference type="GO" id="GO:0005506">
    <property type="term" value="F:iron ion binding"/>
    <property type="evidence" value="ECO:0007669"/>
    <property type="project" value="InterPro"/>
</dbReference>
<feature type="transmembrane region" description="Helical" evidence="6">
    <location>
        <begin position="137"/>
        <end position="156"/>
    </location>
</feature>
<feature type="domain" description="Rubredoxin-like" evidence="7">
    <location>
        <begin position="67"/>
        <end position="107"/>
    </location>
</feature>
<keyword evidence="1" id="KW-0813">Transport</keyword>
<dbReference type="OrthoDB" id="408899at2759"/>
<dbReference type="EMBL" id="KZ305042">
    <property type="protein sequence ID" value="PIA40610.1"/>
    <property type="molecule type" value="Genomic_DNA"/>
</dbReference>
<dbReference type="PROSITE" id="PS50903">
    <property type="entry name" value="RUBREDOXIN_LIKE"/>
    <property type="match status" value="1"/>
</dbReference>
<sequence length="160" mass="18056">MAVQVPTRVNLPSPLSPSPNHLGLRRPSDRFAFRSSFVFSSLNILLIPPQRQKLSIAPKFSMRLANKQAYICRDCGYIYNDRTPFEKQPDNYFCPVCAAPKRRFRPYEPKVTKNANETDARKARKAQLQRDEAIGKALPIGIAVGIVALVGLYFYINSAL</sequence>
<proteinExistence type="predicted"/>
<dbReference type="PANTHER" id="PTHR48136:SF1">
    <property type="entry name" value="RUBREDOXIN-LIKE SUPERFAMILY PROTEIN"/>
    <property type="match status" value="1"/>
</dbReference>
<evidence type="ECO:0000256" key="2">
    <source>
        <dbReference type="ARBA" id="ARBA00022723"/>
    </source>
</evidence>
<dbReference type="InterPro" id="IPR024934">
    <property type="entry name" value="Rubredoxin-like_dom"/>
</dbReference>
<dbReference type="SUPFAM" id="SSF57802">
    <property type="entry name" value="Rubredoxin-like"/>
    <property type="match status" value="1"/>
</dbReference>
<evidence type="ECO:0000259" key="7">
    <source>
        <dbReference type="PROSITE" id="PS50903"/>
    </source>
</evidence>
<gene>
    <name evidence="8" type="ORF">AQUCO_02500370v1</name>
</gene>
<keyword evidence="6" id="KW-1133">Transmembrane helix</keyword>
<reference evidence="8 9" key="1">
    <citation type="submission" date="2017-09" db="EMBL/GenBank/DDBJ databases">
        <title>WGS assembly of Aquilegia coerulea Goldsmith.</title>
        <authorList>
            <person name="Hodges S."/>
            <person name="Kramer E."/>
            <person name="Nordborg M."/>
            <person name="Tomkins J."/>
            <person name="Borevitz J."/>
            <person name="Derieg N."/>
            <person name="Yan J."/>
            <person name="Mihaltcheva S."/>
            <person name="Hayes R.D."/>
            <person name="Rokhsar D."/>
        </authorList>
    </citation>
    <scope>NUCLEOTIDE SEQUENCE [LARGE SCALE GENOMIC DNA]</scope>
    <source>
        <strain evidence="9">cv. Goldsmith</strain>
    </source>
</reference>
<keyword evidence="4" id="KW-0408">Iron</keyword>
<keyword evidence="2" id="KW-0479">Metal-binding</keyword>
<name>A0A2G5DAQ2_AQUCA</name>
<accession>A0A2G5DAQ2</accession>
<dbReference type="PANTHER" id="PTHR48136">
    <property type="entry name" value="RUBREDOXIN-LIKE SUPERFAMILY PROTEIN"/>
    <property type="match status" value="1"/>
</dbReference>
<feature type="region of interest" description="Disordered" evidence="5">
    <location>
        <begin position="1"/>
        <end position="21"/>
    </location>
</feature>
<evidence type="ECO:0000256" key="4">
    <source>
        <dbReference type="ARBA" id="ARBA00023004"/>
    </source>
</evidence>
<dbReference type="Gene3D" id="2.20.28.10">
    <property type="match status" value="1"/>
</dbReference>
<dbReference type="Proteomes" id="UP000230069">
    <property type="component" value="Unassembled WGS sequence"/>
</dbReference>
<evidence type="ECO:0000256" key="6">
    <source>
        <dbReference type="SAM" id="Phobius"/>
    </source>
</evidence>
<evidence type="ECO:0000256" key="5">
    <source>
        <dbReference type="SAM" id="MobiDB-lite"/>
    </source>
</evidence>
<dbReference type="InParanoid" id="A0A2G5DAQ2"/>
<dbReference type="InterPro" id="IPR024935">
    <property type="entry name" value="Rubredoxin_dom"/>
</dbReference>
<organism evidence="8 9">
    <name type="scientific">Aquilegia coerulea</name>
    <name type="common">Rocky mountain columbine</name>
    <dbReference type="NCBI Taxonomy" id="218851"/>
    <lineage>
        <taxon>Eukaryota</taxon>
        <taxon>Viridiplantae</taxon>
        <taxon>Streptophyta</taxon>
        <taxon>Embryophyta</taxon>
        <taxon>Tracheophyta</taxon>
        <taxon>Spermatophyta</taxon>
        <taxon>Magnoliopsida</taxon>
        <taxon>Ranunculales</taxon>
        <taxon>Ranunculaceae</taxon>
        <taxon>Thalictroideae</taxon>
        <taxon>Aquilegia</taxon>
    </lineage>
</organism>
<dbReference type="FunCoup" id="A0A2G5DAQ2">
    <property type="interactions" value="1373"/>
</dbReference>